<sequence>MDRYNLWPWMSAEPAWWKEEVTSHPPQTTRSRCRSFTSSRRAASSFGHFCLAPIWYRFHYRKEDVFSMSEFGSYTLEWALYAFECGIGIRDHNPPRAPGHCTIFSHAVDARSVKELFWPHCVKSVRGWVVRRAKT</sequence>
<protein>
    <submittedName>
        <fullName evidence="1">Uncharacterized protein</fullName>
    </submittedName>
</protein>
<dbReference type="EMBL" id="SPUK01000011">
    <property type="protein sequence ID" value="TQV93833.1"/>
    <property type="molecule type" value="Genomic_DNA"/>
</dbReference>
<reference evidence="1 2" key="1">
    <citation type="journal article" date="2019" name="Appl. Microbiol. Biotechnol.">
        <title>Genome sequence of Isaria javanica and comparative genome analysis insights into family S53 peptidase evolution in fungal entomopathogens.</title>
        <authorList>
            <person name="Lin R."/>
            <person name="Zhang X."/>
            <person name="Xin B."/>
            <person name="Zou M."/>
            <person name="Gao Y."/>
            <person name="Qin F."/>
            <person name="Hu Q."/>
            <person name="Xie B."/>
            <person name="Cheng X."/>
        </authorList>
    </citation>
    <scope>NUCLEOTIDE SEQUENCE [LARGE SCALE GENOMIC DNA]</scope>
    <source>
        <strain evidence="1 2">IJ1G</strain>
    </source>
</reference>
<comment type="caution">
    <text evidence="1">The sequence shown here is derived from an EMBL/GenBank/DDBJ whole genome shotgun (WGS) entry which is preliminary data.</text>
</comment>
<name>A0A545UWJ0_9HYPO</name>
<accession>A0A545UWJ0</accession>
<keyword evidence="2" id="KW-1185">Reference proteome</keyword>
<dbReference type="Proteomes" id="UP000315783">
    <property type="component" value="Unassembled WGS sequence"/>
</dbReference>
<gene>
    <name evidence="1" type="ORF">IF1G_07565</name>
</gene>
<dbReference type="AlphaFoldDB" id="A0A545UWJ0"/>
<organism evidence="1 2">
    <name type="scientific">Cordyceps javanica</name>
    <dbReference type="NCBI Taxonomy" id="43265"/>
    <lineage>
        <taxon>Eukaryota</taxon>
        <taxon>Fungi</taxon>
        <taxon>Dikarya</taxon>
        <taxon>Ascomycota</taxon>
        <taxon>Pezizomycotina</taxon>
        <taxon>Sordariomycetes</taxon>
        <taxon>Hypocreomycetidae</taxon>
        <taxon>Hypocreales</taxon>
        <taxon>Cordycipitaceae</taxon>
        <taxon>Cordyceps</taxon>
    </lineage>
</organism>
<evidence type="ECO:0000313" key="2">
    <source>
        <dbReference type="Proteomes" id="UP000315783"/>
    </source>
</evidence>
<proteinExistence type="predicted"/>
<evidence type="ECO:0000313" key="1">
    <source>
        <dbReference type="EMBL" id="TQV93833.1"/>
    </source>
</evidence>